<dbReference type="Proteomes" id="UP001228690">
    <property type="component" value="Chromosome"/>
</dbReference>
<organism evidence="2 3">
    <name type="scientific">Candidatus Haliotispira prima</name>
    <dbReference type="NCBI Taxonomy" id="3034016"/>
    <lineage>
        <taxon>Bacteria</taxon>
        <taxon>Pseudomonadati</taxon>
        <taxon>Spirochaetota</taxon>
        <taxon>Spirochaetia</taxon>
        <taxon>Spirochaetales</taxon>
        <taxon>Spirochaetaceae</taxon>
        <taxon>Candidatus Haliotispira</taxon>
    </lineage>
</organism>
<sequence>MIASYRKELYSFAVTPYGMVFAGSFLMLSGLTTALSNLFSLDSHFEAGTLAILPWFLLLLLPLLTMRSLADEQAALPLLYTSVTELWEIVLGKYLAVLSLVCGVCAVTILYPVVYDYYGYVNWSNIMSGYLGLILLIGLYSSIGTWVSSVSSSQAGAAVLTVLIFLVLLLGGQLLPRLPQGSRSQVAILAVPAILALLTAYRNGLRPLYLLLLFSVLLLLFGGLAIAPPRFLQGFVGRTGAFISPLNHYATFTRGLIRIADIVYFLSGSVFFLLLSVLQMEKRRWL</sequence>
<evidence type="ECO:0000256" key="1">
    <source>
        <dbReference type="SAM" id="Phobius"/>
    </source>
</evidence>
<feature type="transmembrane region" description="Helical" evidence="1">
    <location>
        <begin position="91"/>
        <end position="114"/>
    </location>
</feature>
<feature type="transmembrane region" description="Helical" evidence="1">
    <location>
        <begin position="182"/>
        <end position="201"/>
    </location>
</feature>
<keyword evidence="3" id="KW-1185">Reference proteome</keyword>
<feature type="transmembrane region" description="Helical" evidence="1">
    <location>
        <begin position="52"/>
        <end position="70"/>
    </location>
</feature>
<evidence type="ECO:0000313" key="2">
    <source>
        <dbReference type="EMBL" id="WGK68864.1"/>
    </source>
</evidence>
<gene>
    <name evidence="2" type="ORF">P0082_10300</name>
</gene>
<evidence type="ECO:0000313" key="3">
    <source>
        <dbReference type="Proteomes" id="UP001228690"/>
    </source>
</evidence>
<keyword evidence="1" id="KW-0472">Membrane</keyword>
<feature type="transmembrane region" description="Helical" evidence="1">
    <location>
        <begin position="12"/>
        <end position="32"/>
    </location>
</feature>
<keyword evidence="1" id="KW-1133">Transmembrane helix</keyword>
<feature type="transmembrane region" description="Helical" evidence="1">
    <location>
        <begin position="256"/>
        <end position="278"/>
    </location>
</feature>
<feature type="transmembrane region" description="Helical" evidence="1">
    <location>
        <begin position="155"/>
        <end position="176"/>
    </location>
</feature>
<feature type="transmembrane region" description="Helical" evidence="1">
    <location>
        <begin position="208"/>
        <end position="227"/>
    </location>
</feature>
<name>A0ABY8MFT6_9SPIO</name>
<dbReference type="EMBL" id="CP123443">
    <property type="protein sequence ID" value="WGK68864.1"/>
    <property type="molecule type" value="Genomic_DNA"/>
</dbReference>
<feature type="transmembrane region" description="Helical" evidence="1">
    <location>
        <begin position="120"/>
        <end position="143"/>
    </location>
</feature>
<reference evidence="2 3" key="1">
    <citation type="submission" date="2023-04" db="EMBL/GenBank/DDBJ databases">
        <title>Spirochaete genome identified in red abalone sample constitutes a novel genus.</title>
        <authorList>
            <person name="Sharma S.P."/>
            <person name="Purcell C.M."/>
            <person name="Hyde J.R."/>
            <person name="Severin A.J."/>
        </authorList>
    </citation>
    <scope>NUCLEOTIDE SEQUENCE [LARGE SCALE GENOMIC DNA]</scope>
    <source>
        <strain evidence="2 3">SP-2023</strain>
    </source>
</reference>
<evidence type="ECO:0008006" key="4">
    <source>
        <dbReference type="Google" id="ProtNLM"/>
    </source>
</evidence>
<proteinExistence type="predicted"/>
<keyword evidence="1" id="KW-0812">Transmembrane</keyword>
<dbReference type="RefSeq" id="WP_326927051.1">
    <property type="nucleotide sequence ID" value="NZ_CP123443.1"/>
</dbReference>
<accession>A0ABY8MFT6</accession>
<protein>
    <recommendedName>
        <fullName evidence="4">ABC transporter permease</fullName>
    </recommendedName>
</protein>